<dbReference type="EMBL" id="SNRW01000410">
    <property type="protein sequence ID" value="KAA6401311.1"/>
    <property type="molecule type" value="Genomic_DNA"/>
</dbReference>
<dbReference type="OrthoDB" id="10265866at2759"/>
<dbReference type="InterPro" id="IPR036866">
    <property type="entry name" value="RibonucZ/Hydroxyglut_hydro"/>
</dbReference>
<name>A0A5J4X226_9EUKA</name>
<evidence type="ECO:0000313" key="3">
    <source>
        <dbReference type="Proteomes" id="UP000324800"/>
    </source>
</evidence>
<proteinExistence type="predicted"/>
<dbReference type="Pfam" id="PF00753">
    <property type="entry name" value="Lactamase_B"/>
    <property type="match status" value="1"/>
</dbReference>
<dbReference type="InterPro" id="IPR001279">
    <property type="entry name" value="Metallo-B-lactamas"/>
</dbReference>
<dbReference type="SUPFAM" id="SSF56281">
    <property type="entry name" value="Metallo-hydrolase/oxidoreductase"/>
    <property type="match status" value="1"/>
</dbReference>
<evidence type="ECO:0000313" key="2">
    <source>
        <dbReference type="EMBL" id="KAA6401311.1"/>
    </source>
</evidence>
<dbReference type="SMART" id="SM00849">
    <property type="entry name" value="Lactamase_B"/>
    <property type="match status" value="1"/>
</dbReference>
<sequence length="294" mass="33105">MIVDESAVHELRIVDTHLFGEEIVASYILTDKASGRAAIIETGATKGAHFIFEALGDKADNVDYLLVSHIHLDHAGASGTLMQGLKNAKYVVSARGARHMIDPKVLQAGAEQVYGKDFLEEHYGEIVPVPQDRIIQIKEETIFKVGTNVELRVEPTSGHAPHHVFISLFLPNEKSGTQPDSYCRGIFTGDQFAAEYPFQRNHTRKFKFLTPQSTPPQFDPEQWKIALNRVGDLNPQLLYLTHFGVIEFEKKMIKIVASKLDSYVKLVDEAQKIAEKEEKKGQIKTIINDEYFKE</sequence>
<dbReference type="InterPro" id="IPR050855">
    <property type="entry name" value="NDM-1-like"/>
</dbReference>
<feature type="domain" description="Metallo-beta-lactamase" evidence="1">
    <location>
        <begin position="23"/>
        <end position="242"/>
    </location>
</feature>
<evidence type="ECO:0000259" key="1">
    <source>
        <dbReference type="SMART" id="SM00849"/>
    </source>
</evidence>
<dbReference type="Proteomes" id="UP000324800">
    <property type="component" value="Unassembled WGS sequence"/>
</dbReference>
<dbReference type="PANTHER" id="PTHR42951:SF22">
    <property type="entry name" value="METALLO BETA-LACTAMASE SUPERFAMILY LIPOPROTEIN"/>
    <property type="match status" value="1"/>
</dbReference>
<gene>
    <name evidence="2" type="ORF">EZS28_003155</name>
</gene>
<dbReference type="CDD" id="cd07726">
    <property type="entry name" value="ST1585-like_MBL-fold"/>
    <property type="match status" value="1"/>
</dbReference>
<dbReference type="InterPro" id="IPR037482">
    <property type="entry name" value="ST1585_MBL-fold"/>
</dbReference>
<dbReference type="GO" id="GO:0016787">
    <property type="term" value="F:hydrolase activity"/>
    <property type="evidence" value="ECO:0007669"/>
    <property type="project" value="UniProtKB-KW"/>
</dbReference>
<feature type="non-terminal residue" evidence="2">
    <location>
        <position position="294"/>
    </location>
</feature>
<keyword evidence="2" id="KW-0378">Hydrolase</keyword>
<reference evidence="2 3" key="1">
    <citation type="submission" date="2019-03" db="EMBL/GenBank/DDBJ databases">
        <title>Single cell metagenomics reveals metabolic interactions within the superorganism composed of flagellate Streblomastix strix and complex community of Bacteroidetes bacteria on its surface.</title>
        <authorList>
            <person name="Treitli S.C."/>
            <person name="Kolisko M."/>
            <person name="Husnik F."/>
            <person name="Keeling P."/>
            <person name="Hampl V."/>
        </authorList>
    </citation>
    <scope>NUCLEOTIDE SEQUENCE [LARGE SCALE GENOMIC DNA]</scope>
    <source>
        <strain evidence="2">ST1C</strain>
    </source>
</reference>
<comment type="caution">
    <text evidence="2">The sequence shown here is derived from an EMBL/GenBank/DDBJ whole genome shotgun (WGS) entry which is preliminary data.</text>
</comment>
<dbReference type="Gene3D" id="3.60.15.10">
    <property type="entry name" value="Ribonuclease Z/Hydroxyacylglutathione hydrolase-like"/>
    <property type="match status" value="1"/>
</dbReference>
<dbReference type="AlphaFoldDB" id="A0A5J4X226"/>
<protein>
    <submittedName>
        <fullName evidence="2">Putative MBL fold metallo-hydrolase</fullName>
    </submittedName>
</protein>
<organism evidence="2 3">
    <name type="scientific">Streblomastix strix</name>
    <dbReference type="NCBI Taxonomy" id="222440"/>
    <lineage>
        <taxon>Eukaryota</taxon>
        <taxon>Metamonada</taxon>
        <taxon>Preaxostyla</taxon>
        <taxon>Oxymonadida</taxon>
        <taxon>Streblomastigidae</taxon>
        <taxon>Streblomastix</taxon>
    </lineage>
</organism>
<accession>A0A5J4X226</accession>
<dbReference type="PANTHER" id="PTHR42951">
    <property type="entry name" value="METALLO-BETA-LACTAMASE DOMAIN-CONTAINING"/>
    <property type="match status" value="1"/>
</dbReference>